<dbReference type="InterPro" id="IPR050278">
    <property type="entry name" value="Serine_Prot_S9B/DPPIV"/>
</dbReference>
<dbReference type="FunFam" id="3.40.50.1820:FF:000003">
    <property type="entry name" value="Dipeptidyl peptidase 4"/>
    <property type="match status" value="1"/>
</dbReference>
<dbReference type="GO" id="GO:0008236">
    <property type="term" value="F:serine-type peptidase activity"/>
    <property type="evidence" value="ECO:0007669"/>
    <property type="project" value="InterPro"/>
</dbReference>
<dbReference type="Pfam" id="PF00326">
    <property type="entry name" value="Peptidase_S9"/>
    <property type="match status" value="1"/>
</dbReference>
<dbReference type="PANTHER" id="PTHR11731:SF192">
    <property type="entry name" value="IP17501P"/>
    <property type="match status" value="1"/>
</dbReference>
<feature type="domain" description="Peptidase S9 prolyl oligopeptidase catalytic" evidence="5">
    <location>
        <begin position="613"/>
        <end position="814"/>
    </location>
</feature>
<keyword evidence="4" id="KW-1133">Transmembrane helix</keyword>
<feature type="domain" description="Dipeptidylpeptidase IV N-terminal" evidence="6">
    <location>
        <begin position="157"/>
        <end position="527"/>
    </location>
</feature>
<evidence type="ECO:0000259" key="5">
    <source>
        <dbReference type="Pfam" id="PF00326"/>
    </source>
</evidence>
<reference evidence="7" key="1">
    <citation type="submission" date="2022-01" db="EMBL/GenBank/DDBJ databases">
        <authorList>
            <person name="King R."/>
        </authorList>
    </citation>
    <scope>NUCLEOTIDE SEQUENCE</scope>
</reference>
<evidence type="ECO:0000259" key="6">
    <source>
        <dbReference type="Pfam" id="PF00930"/>
    </source>
</evidence>
<dbReference type="GO" id="GO:0008239">
    <property type="term" value="F:dipeptidyl-peptidase activity"/>
    <property type="evidence" value="ECO:0007669"/>
    <property type="project" value="TreeGrafter"/>
</dbReference>
<keyword evidence="2" id="KW-0325">Glycoprotein</keyword>
<evidence type="ECO:0000256" key="1">
    <source>
        <dbReference type="ARBA" id="ARBA00010036"/>
    </source>
</evidence>
<accession>A0A9P0DUA6</accession>
<proteinExistence type="inferred from homology"/>
<dbReference type="InterPro" id="IPR002469">
    <property type="entry name" value="Peptidase_S9B_N"/>
</dbReference>
<dbReference type="EMBL" id="OU896715">
    <property type="protein sequence ID" value="CAH1183587.1"/>
    <property type="molecule type" value="Genomic_DNA"/>
</dbReference>
<dbReference type="Pfam" id="PF00930">
    <property type="entry name" value="DPPIV_N"/>
    <property type="match status" value="1"/>
</dbReference>
<keyword evidence="4" id="KW-0812">Transmembrane</keyword>
<gene>
    <name evidence="7" type="ORF">PHAECO_LOCUS12432</name>
</gene>
<dbReference type="OrthoDB" id="203339at2759"/>
<dbReference type="Gene3D" id="3.40.50.1820">
    <property type="entry name" value="alpha/beta hydrolase"/>
    <property type="match status" value="1"/>
</dbReference>
<sequence>MIDRNNKAFREYKYEKISKEEDTEGRPQWDKQNGFIFIRDLITAKGRSKKRKLIITSVIVAVAVALVIAAVILLSTGSKEENKVTPSTAAAALTLDDFLYGKFQPKSFNATWTSGEDLIYRDAEGHVVLFDIKNNSTKILINSSDNILLSAFEFQLSADGLFLIVAYNYQKLYRHSYLAQYAIIDLSTGEKTDLISGNQPAQLVVWAPIGNALVFIAENNIFYRRSVKDENAIAITNTVGYVSNGVPDWVNEEEVFSSNSALWFSPDGKRLAYGRFNDTSVPLMIIPVYGEPGKLTSQYPRANVIKYPKCGTTNPTVSLHYVNLTNPTIEYNLEAPVHFRSEVILSAVEWATGDVITAIWMNRVQNQALIMSYDTSTNPATSTTIKNLASADGWLELFTPPIFSKDGSKFVLILSQDQGGNSGYRHLVMFNTVENAQDQPLTKGKYVVTDILAWDHENNLIYYLANTESDSAVQHLYSVSPDTKNASCLTCSLKSKHDPAKLCSYNTAVFSKNASYFVHTCAGPDVPQVSLFSKNGKEIISWNRNDELAEYLKGRDVPVIKKMSFAIADGFEANVMLRLPPNMDMSGQTKYPMLVNVYGGPDTYQVIDKFVLDWGSYLASNKSIIYATIDGRGSGLKGDKILFSSYRRLGTIEIIDQVNVTRLIQKALSYVDSSRTAIWGWSYGGYASGMALATDSEGIFKCGISIAPVTDWALYDSIYTERFMGLPTVEDNLEGYEEAQLLKKFDGLRDKEYFLIHGTHDDNVHYQQSMLWAKVLEHHDILFRQLSYPDEDHSLGSVRPHLYHSLENFLDECFVGNNV</sequence>
<dbReference type="SUPFAM" id="SSF53474">
    <property type="entry name" value="alpha/beta-Hydrolases"/>
    <property type="match status" value="1"/>
</dbReference>
<dbReference type="GO" id="GO:0006508">
    <property type="term" value="P:proteolysis"/>
    <property type="evidence" value="ECO:0007669"/>
    <property type="project" value="InterPro"/>
</dbReference>
<feature type="transmembrane region" description="Helical" evidence="4">
    <location>
        <begin position="53"/>
        <end position="74"/>
    </location>
</feature>
<dbReference type="Gene3D" id="2.140.10.30">
    <property type="entry name" value="Dipeptidylpeptidase IV, N-terminal domain"/>
    <property type="match status" value="1"/>
</dbReference>
<keyword evidence="8" id="KW-1185">Reference proteome</keyword>
<organism evidence="7 8">
    <name type="scientific">Phaedon cochleariae</name>
    <name type="common">Mustard beetle</name>
    <dbReference type="NCBI Taxonomy" id="80249"/>
    <lineage>
        <taxon>Eukaryota</taxon>
        <taxon>Metazoa</taxon>
        <taxon>Ecdysozoa</taxon>
        <taxon>Arthropoda</taxon>
        <taxon>Hexapoda</taxon>
        <taxon>Insecta</taxon>
        <taxon>Pterygota</taxon>
        <taxon>Neoptera</taxon>
        <taxon>Endopterygota</taxon>
        <taxon>Coleoptera</taxon>
        <taxon>Polyphaga</taxon>
        <taxon>Cucujiformia</taxon>
        <taxon>Chrysomeloidea</taxon>
        <taxon>Chrysomelidae</taxon>
        <taxon>Chrysomelinae</taxon>
        <taxon>Chrysomelini</taxon>
        <taxon>Phaedon</taxon>
    </lineage>
</organism>
<keyword evidence="4" id="KW-0472">Membrane</keyword>
<dbReference type="InterPro" id="IPR029058">
    <property type="entry name" value="AB_hydrolase_fold"/>
</dbReference>
<evidence type="ECO:0000313" key="8">
    <source>
        <dbReference type="Proteomes" id="UP001153737"/>
    </source>
</evidence>
<dbReference type="GO" id="GO:0005886">
    <property type="term" value="C:plasma membrane"/>
    <property type="evidence" value="ECO:0007669"/>
    <property type="project" value="TreeGrafter"/>
</dbReference>
<reference evidence="7" key="2">
    <citation type="submission" date="2022-10" db="EMBL/GenBank/DDBJ databases">
        <authorList>
            <consortium name="ENA_rothamsted_submissions"/>
            <consortium name="culmorum"/>
            <person name="King R."/>
        </authorList>
    </citation>
    <scope>NUCLEOTIDE SEQUENCE</scope>
</reference>
<evidence type="ECO:0000256" key="4">
    <source>
        <dbReference type="SAM" id="Phobius"/>
    </source>
</evidence>
<name>A0A9P0DUA6_PHACE</name>
<evidence type="ECO:0000256" key="2">
    <source>
        <dbReference type="ARBA" id="ARBA00023180"/>
    </source>
</evidence>
<evidence type="ECO:0000313" key="7">
    <source>
        <dbReference type="EMBL" id="CAH1183587.1"/>
    </source>
</evidence>
<dbReference type="InterPro" id="IPR001375">
    <property type="entry name" value="Peptidase_S9_cat"/>
</dbReference>
<protein>
    <recommendedName>
        <fullName evidence="3">Venom dipeptidyl peptidase 4</fullName>
    </recommendedName>
</protein>
<dbReference type="Proteomes" id="UP001153737">
    <property type="component" value="Chromosome 9"/>
</dbReference>
<dbReference type="SUPFAM" id="SSF82171">
    <property type="entry name" value="DPP6 N-terminal domain-like"/>
    <property type="match status" value="1"/>
</dbReference>
<evidence type="ECO:0000256" key="3">
    <source>
        <dbReference type="ARBA" id="ARBA00072929"/>
    </source>
</evidence>
<comment type="similarity">
    <text evidence="1">Belongs to the peptidase S9B family. DPPIV subfamily.</text>
</comment>
<dbReference type="AlphaFoldDB" id="A0A9P0DUA6"/>
<dbReference type="PANTHER" id="PTHR11731">
    <property type="entry name" value="PROTEASE FAMILY S9B,C DIPEPTIDYL-PEPTIDASE IV-RELATED"/>
    <property type="match status" value="1"/>
</dbReference>